<comment type="caution">
    <text evidence="2">The sequence shown here is derived from an EMBL/GenBank/DDBJ whole genome shotgun (WGS) entry which is preliminary data.</text>
</comment>
<organism evidence="2">
    <name type="scientific">bioreactor metagenome</name>
    <dbReference type="NCBI Taxonomy" id="1076179"/>
    <lineage>
        <taxon>unclassified sequences</taxon>
        <taxon>metagenomes</taxon>
        <taxon>ecological metagenomes</taxon>
    </lineage>
</organism>
<reference evidence="2" key="1">
    <citation type="submission" date="2019-08" db="EMBL/GenBank/DDBJ databases">
        <authorList>
            <person name="Kucharzyk K."/>
            <person name="Murdoch R.W."/>
            <person name="Higgins S."/>
            <person name="Loffler F."/>
        </authorList>
    </citation>
    <scope>NUCLEOTIDE SEQUENCE</scope>
</reference>
<proteinExistence type="predicted"/>
<evidence type="ECO:0000259" key="1">
    <source>
        <dbReference type="Pfam" id="PF02894"/>
    </source>
</evidence>
<name>A0A645JGG0_9ZZZZ</name>
<dbReference type="InterPro" id="IPR004104">
    <property type="entry name" value="Gfo/Idh/MocA-like_OxRdtase_C"/>
</dbReference>
<accession>A0A645JGG0</accession>
<dbReference type="EMBL" id="VSSQ01141077">
    <property type="protein sequence ID" value="MPN62691.1"/>
    <property type="molecule type" value="Genomic_DNA"/>
</dbReference>
<dbReference type="SUPFAM" id="SSF55347">
    <property type="entry name" value="Glyceraldehyde-3-phosphate dehydrogenase-like, C-terminal domain"/>
    <property type="match status" value="1"/>
</dbReference>
<evidence type="ECO:0000313" key="2">
    <source>
        <dbReference type="EMBL" id="MPN62691.1"/>
    </source>
</evidence>
<dbReference type="AlphaFoldDB" id="A0A645JGG0"/>
<gene>
    <name evidence="2" type="ORF">SDC9_210444</name>
</gene>
<feature type="domain" description="Gfo/Idh/MocA-like oxidoreductase C-terminal" evidence="1">
    <location>
        <begin position="2"/>
        <end position="132"/>
    </location>
</feature>
<dbReference type="Pfam" id="PF02894">
    <property type="entry name" value="GFO_IDH_MocA_C"/>
    <property type="match status" value="1"/>
</dbReference>
<protein>
    <recommendedName>
        <fullName evidence="1">Gfo/Idh/MocA-like oxidoreductase C-terminal domain-containing protein</fullName>
    </recommendedName>
</protein>
<sequence length="138" mass="15215">MLLRFSGGAHGSLTVNQVAAGRKNRIWFEIYGSKQSIAIDTERPNEMWIGRREEANAVLLRDPSLLHGEAAGIVSYPGGHNEGFPDTIKQLMAKFYATVARGAPVDFPTFEAGLRELRLCEGIVRSARQEGWSVLEDA</sequence>
<dbReference type="Gene3D" id="3.30.360.10">
    <property type="entry name" value="Dihydrodipicolinate Reductase, domain 2"/>
    <property type="match status" value="1"/>
</dbReference>